<dbReference type="SUPFAM" id="SSF143120">
    <property type="entry name" value="YefM-like"/>
    <property type="match status" value="1"/>
</dbReference>
<dbReference type="NCBIfam" id="TIGR01552">
    <property type="entry name" value="phd_fam"/>
    <property type="match status" value="1"/>
</dbReference>
<dbReference type="InterPro" id="IPR006442">
    <property type="entry name" value="Antitoxin_Phd/YefM"/>
</dbReference>
<dbReference type="AlphaFoldDB" id="A0A7Y2E8U2"/>
<gene>
    <name evidence="3" type="ORF">HKN21_01895</name>
</gene>
<evidence type="ECO:0000256" key="1">
    <source>
        <dbReference type="ARBA" id="ARBA00009981"/>
    </source>
</evidence>
<dbReference type="PANTHER" id="PTHR33713:SF11">
    <property type="entry name" value="PREVENT-HOST-DEATH FAMILY PROTEIN"/>
    <property type="match status" value="1"/>
</dbReference>
<proteinExistence type="inferred from homology"/>
<dbReference type="PANTHER" id="PTHR33713">
    <property type="entry name" value="ANTITOXIN YAFN-RELATED"/>
    <property type="match status" value="1"/>
</dbReference>
<comment type="similarity">
    <text evidence="1 2">Belongs to the phD/YefM antitoxin family.</text>
</comment>
<name>A0A7Y2E8U2_UNCEI</name>
<evidence type="ECO:0000313" key="3">
    <source>
        <dbReference type="EMBL" id="NNF05490.1"/>
    </source>
</evidence>
<sequence length="92" mass="10238">MAKVPPIVPITDLRQDAAAVLKQLRDQKQPLVITQRGRAAAVMLSIEEYERSVREHDLLKLLAQGEKEIQVEKGHTLAEVLKEADALLAEDS</sequence>
<dbReference type="EMBL" id="JABDJR010000063">
    <property type="protein sequence ID" value="NNF05490.1"/>
    <property type="molecule type" value="Genomic_DNA"/>
</dbReference>
<evidence type="ECO:0000256" key="2">
    <source>
        <dbReference type="RuleBase" id="RU362080"/>
    </source>
</evidence>
<comment type="caution">
    <text evidence="3">The sequence shown here is derived from an EMBL/GenBank/DDBJ whole genome shotgun (WGS) entry which is preliminary data.</text>
</comment>
<organism evidence="3 4">
    <name type="scientific">Eiseniibacteriota bacterium</name>
    <dbReference type="NCBI Taxonomy" id="2212470"/>
    <lineage>
        <taxon>Bacteria</taxon>
        <taxon>Candidatus Eiseniibacteriota</taxon>
    </lineage>
</organism>
<protein>
    <recommendedName>
        <fullName evidence="2">Antitoxin</fullName>
    </recommendedName>
</protein>
<comment type="function">
    <text evidence="2">Antitoxin component of a type II toxin-antitoxin (TA) system.</text>
</comment>
<dbReference type="Gene3D" id="3.40.1620.10">
    <property type="entry name" value="YefM-like domain"/>
    <property type="match status" value="1"/>
</dbReference>
<dbReference type="Pfam" id="PF02604">
    <property type="entry name" value="PhdYeFM_antitox"/>
    <property type="match status" value="1"/>
</dbReference>
<reference evidence="3 4" key="1">
    <citation type="submission" date="2020-03" db="EMBL/GenBank/DDBJ databases">
        <title>Metabolic flexibility allows generalist bacteria to become dominant in a frequently disturbed ecosystem.</title>
        <authorList>
            <person name="Chen Y.-J."/>
            <person name="Leung P.M."/>
            <person name="Bay S.K."/>
            <person name="Hugenholtz P."/>
            <person name="Kessler A.J."/>
            <person name="Shelley G."/>
            <person name="Waite D.W."/>
            <person name="Cook P.L."/>
            <person name="Greening C."/>
        </authorList>
    </citation>
    <scope>NUCLEOTIDE SEQUENCE [LARGE SCALE GENOMIC DNA]</scope>
    <source>
        <strain evidence="3">SS_bin_28</strain>
    </source>
</reference>
<dbReference type="InterPro" id="IPR036165">
    <property type="entry name" value="YefM-like_sf"/>
</dbReference>
<accession>A0A7Y2E8U2</accession>
<dbReference type="InterPro" id="IPR051405">
    <property type="entry name" value="phD/YefM_antitoxin"/>
</dbReference>
<evidence type="ECO:0000313" key="4">
    <source>
        <dbReference type="Proteomes" id="UP000547674"/>
    </source>
</evidence>
<dbReference type="Proteomes" id="UP000547674">
    <property type="component" value="Unassembled WGS sequence"/>
</dbReference>